<comment type="caution">
    <text evidence="3">The sequence shown here is derived from an EMBL/GenBank/DDBJ whole genome shotgun (WGS) entry which is preliminary data.</text>
</comment>
<feature type="chain" id="PRO_5040477479" evidence="1">
    <location>
        <begin position="18"/>
        <end position="244"/>
    </location>
</feature>
<dbReference type="InterPro" id="IPR036282">
    <property type="entry name" value="Glutathione-S-Trfase_C_sf"/>
</dbReference>
<feature type="domain" description="DUF7962" evidence="2">
    <location>
        <begin position="73"/>
        <end position="138"/>
    </location>
</feature>
<dbReference type="AlphaFoldDB" id="A0A9P3PCW9"/>
<protein>
    <submittedName>
        <fullName evidence="3">Glutathione S-transferase, N-terminal domain</fullName>
    </submittedName>
</protein>
<dbReference type="InterPro" id="IPR058268">
    <property type="entry name" value="DUF7962"/>
</dbReference>
<dbReference type="Gene3D" id="3.40.30.110">
    <property type="match status" value="1"/>
</dbReference>
<reference evidence="3" key="1">
    <citation type="submission" date="2022-07" db="EMBL/GenBank/DDBJ databases">
        <title>The genome of Lyophyllum shimeji provides insight into the initial evolution of ectomycorrhizal fungal genome.</title>
        <authorList>
            <person name="Kobayashi Y."/>
            <person name="Shibata T."/>
            <person name="Hirakawa H."/>
            <person name="Shigenobu S."/>
            <person name="Nishiyama T."/>
            <person name="Yamada A."/>
            <person name="Hasebe M."/>
            <person name="Kawaguchi M."/>
        </authorList>
    </citation>
    <scope>NUCLEOTIDE SEQUENCE</scope>
    <source>
        <strain evidence="3">AT787</strain>
    </source>
</reference>
<feature type="signal peptide" evidence="1">
    <location>
        <begin position="1"/>
        <end position="17"/>
    </location>
</feature>
<dbReference type="Pfam" id="PF25907">
    <property type="entry name" value="DUF7962"/>
    <property type="match status" value="1"/>
</dbReference>
<dbReference type="Proteomes" id="UP001063166">
    <property type="component" value="Unassembled WGS sequence"/>
</dbReference>
<gene>
    <name evidence="3" type="ORF">LshimejAT787_0106540</name>
</gene>
<accession>A0A9P3PCW9</accession>
<keyword evidence="4" id="KW-1185">Reference proteome</keyword>
<organism evidence="3 4">
    <name type="scientific">Lyophyllum shimeji</name>
    <name type="common">Hon-shimeji</name>
    <name type="synonym">Tricholoma shimeji</name>
    <dbReference type="NCBI Taxonomy" id="47721"/>
    <lineage>
        <taxon>Eukaryota</taxon>
        <taxon>Fungi</taxon>
        <taxon>Dikarya</taxon>
        <taxon>Basidiomycota</taxon>
        <taxon>Agaricomycotina</taxon>
        <taxon>Agaricomycetes</taxon>
        <taxon>Agaricomycetidae</taxon>
        <taxon>Agaricales</taxon>
        <taxon>Tricholomatineae</taxon>
        <taxon>Lyophyllaceae</taxon>
        <taxon>Lyophyllum</taxon>
    </lineage>
</organism>
<sequence>MLLIPFLLPLLLAILLSQKPLQILYKSLVVYLVSLSSQLSVIYSLFDDSFLRDLESFVLQHAQVLISCSFITTQQSLLEEQFKDDREWLFDTEQPSLGDISVQMILNTLRFSPPGKRLLDGASFPNTAKWLARVSTFIEGKRASQAAPQPITGDQAAATIMSSAFESYDVVGFDANEAGRLGLKLHDQVQIAPDDTGKDYPTVGKLVAMNREEVVIEVQGAERLLRCHFPQIGFTVRGMQSHKL</sequence>
<proteinExistence type="predicted"/>
<dbReference type="EMBL" id="BRPK01000001">
    <property type="protein sequence ID" value="GLB33770.1"/>
    <property type="molecule type" value="Genomic_DNA"/>
</dbReference>
<evidence type="ECO:0000256" key="1">
    <source>
        <dbReference type="SAM" id="SignalP"/>
    </source>
</evidence>
<evidence type="ECO:0000259" key="2">
    <source>
        <dbReference type="Pfam" id="PF25907"/>
    </source>
</evidence>
<dbReference type="OrthoDB" id="202840at2759"/>
<keyword evidence="1" id="KW-0732">Signal</keyword>
<evidence type="ECO:0000313" key="3">
    <source>
        <dbReference type="EMBL" id="GLB33770.1"/>
    </source>
</evidence>
<evidence type="ECO:0000313" key="4">
    <source>
        <dbReference type="Proteomes" id="UP001063166"/>
    </source>
</evidence>
<name>A0A9P3PCW9_LYOSH</name>
<dbReference type="CDD" id="cd00299">
    <property type="entry name" value="GST_C_family"/>
    <property type="match status" value="1"/>
</dbReference>
<dbReference type="SUPFAM" id="SSF47616">
    <property type="entry name" value="GST C-terminal domain-like"/>
    <property type="match status" value="1"/>
</dbReference>